<dbReference type="InterPro" id="IPR003838">
    <property type="entry name" value="ABC3_permease_C"/>
</dbReference>
<evidence type="ECO:0000259" key="9">
    <source>
        <dbReference type="Pfam" id="PF12704"/>
    </source>
</evidence>
<evidence type="ECO:0000256" key="2">
    <source>
        <dbReference type="ARBA" id="ARBA00005236"/>
    </source>
</evidence>
<reference evidence="10" key="2">
    <citation type="submission" date="2009-09" db="EMBL/GenBank/DDBJ databases">
        <title>Complete sequence of chromosome of Candidatus Accumulibacter phosphatis clade IIA str. UW-1.</title>
        <authorList>
            <consortium name="US DOE Joint Genome Institute"/>
            <person name="Martin H.G."/>
            <person name="Ivanova N."/>
            <person name="Kunin V."/>
            <person name="Warnecke F."/>
            <person name="Barry K."/>
            <person name="He S."/>
            <person name="Salamov A."/>
            <person name="Szeto E."/>
            <person name="Dalin E."/>
            <person name="Pangilinan J.L."/>
            <person name="Lapidus A."/>
            <person name="Lowry S."/>
            <person name="Kyrpides N.C."/>
            <person name="McMahon K.D."/>
            <person name="Hugenholtz P."/>
        </authorList>
    </citation>
    <scope>NUCLEOTIDE SEQUENCE [LARGE SCALE GENOMIC DNA]</scope>
    <source>
        <strain evidence="10">UW-1</strain>
    </source>
</reference>
<evidence type="ECO:0008006" key="11">
    <source>
        <dbReference type="Google" id="ProtNLM"/>
    </source>
</evidence>
<dbReference type="EMBL" id="CP001715">
    <property type="protein sequence ID" value="ACV36209.1"/>
    <property type="molecule type" value="Genomic_DNA"/>
</dbReference>
<dbReference type="GO" id="GO:0044874">
    <property type="term" value="P:lipoprotein localization to outer membrane"/>
    <property type="evidence" value="ECO:0007669"/>
    <property type="project" value="TreeGrafter"/>
</dbReference>
<feature type="domain" description="MacB-like periplasmic core" evidence="9">
    <location>
        <begin position="16"/>
        <end position="237"/>
    </location>
</feature>
<dbReference type="STRING" id="522306.CAP2UW1_2931"/>
<keyword evidence="3" id="KW-1003">Cell membrane</keyword>
<evidence type="ECO:0000256" key="7">
    <source>
        <dbReference type="SAM" id="Phobius"/>
    </source>
</evidence>
<feature type="transmembrane region" description="Helical" evidence="7">
    <location>
        <begin position="363"/>
        <end position="385"/>
    </location>
</feature>
<dbReference type="KEGG" id="app:CAP2UW1_2931"/>
<dbReference type="Pfam" id="PF12704">
    <property type="entry name" value="MacB_PCD"/>
    <property type="match status" value="1"/>
</dbReference>
<dbReference type="AlphaFoldDB" id="C7RU45"/>
<feature type="transmembrane region" description="Helical" evidence="7">
    <location>
        <begin position="20"/>
        <end position="42"/>
    </location>
</feature>
<feature type="transmembrane region" description="Helical" evidence="7">
    <location>
        <begin position="319"/>
        <end position="343"/>
    </location>
</feature>
<dbReference type="eggNOG" id="COG4591">
    <property type="taxonomic scope" value="Bacteria"/>
</dbReference>
<dbReference type="OrthoDB" id="9770036at2"/>
<evidence type="ECO:0000313" key="10">
    <source>
        <dbReference type="EMBL" id="ACV36209.1"/>
    </source>
</evidence>
<organism evidence="10">
    <name type="scientific">Accumulibacter regalis</name>
    <dbReference type="NCBI Taxonomy" id="522306"/>
    <lineage>
        <taxon>Bacteria</taxon>
        <taxon>Pseudomonadati</taxon>
        <taxon>Pseudomonadota</taxon>
        <taxon>Betaproteobacteria</taxon>
        <taxon>Candidatus Accumulibacter</taxon>
    </lineage>
</organism>
<dbReference type="PANTHER" id="PTHR30489:SF0">
    <property type="entry name" value="LIPOPROTEIN-RELEASING SYSTEM TRANSMEMBRANE PROTEIN LOLE"/>
    <property type="match status" value="1"/>
</dbReference>
<dbReference type="GO" id="GO:0098797">
    <property type="term" value="C:plasma membrane protein complex"/>
    <property type="evidence" value="ECO:0007669"/>
    <property type="project" value="TreeGrafter"/>
</dbReference>
<dbReference type="Pfam" id="PF02687">
    <property type="entry name" value="FtsX"/>
    <property type="match status" value="1"/>
</dbReference>
<evidence type="ECO:0000256" key="5">
    <source>
        <dbReference type="ARBA" id="ARBA00022989"/>
    </source>
</evidence>
<comment type="similarity">
    <text evidence="2">Belongs to the ABC-4 integral membrane protein family. LolC/E subfamily.</text>
</comment>
<dbReference type="InterPro" id="IPR025857">
    <property type="entry name" value="MacB_PCD"/>
</dbReference>
<proteinExistence type="inferred from homology"/>
<keyword evidence="6 7" id="KW-0472">Membrane</keyword>
<accession>C7RU45</accession>
<dbReference type="HOGENOM" id="CLU_000604_8_6_4"/>
<name>C7RU45_ACCRE</name>
<evidence type="ECO:0000256" key="1">
    <source>
        <dbReference type="ARBA" id="ARBA00004651"/>
    </source>
</evidence>
<feature type="domain" description="ABC3 transporter permease C-terminal" evidence="8">
    <location>
        <begin position="272"/>
        <end position="394"/>
    </location>
</feature>
<comment type="subcellular location">
    <subcellularLocation>
        <location evidence="1">Cell membrane</location>
        <topology evidence="1">Multi-pass membrane protein</topology>
    </subcellularLocation>
</comment>
<protein>
    <recommendedName>
        <fullName evidence="11">ABC3 transporter permease protein domain-containing protein</fullName>
    </recommendedName>
</protein>
<sequence length="403" mass="43278" precursor="true">MLKLALRNILRHKVRTAMTLAVIVFGIVGLILSGGFVNDMLFQLAESIIRSQSGHLQVLRVGYFAKGGRSPDQYLIDHPDELRESVAKLPLVDDVMLRMSFSGLLNNGRSDWPIIGEGVEPDREARLGTQLQIIAGRQLSPTDPYGILLGEGVARTLKLKPGDTATVLLNAAEGALNTQEFNVVGVFQSFSKDFDARAVRIPLSAAQELVGSPRANSVVVSLKVTADTERIAASLRNRLASQDLEIRTWEELNDFYSSTAALYERQFGVLQGIILAMVLLSVGNSVNMSVFERTGEFGTMMALGNNRLRIFQLVVTENFLLGAVGSTLGVVVGTALALGISAIGIPMPPPPNSNIGYTATIRVVPSVLAIAFAVGMVATVSAAIFPASRVARTPVSDALRQNH</sequence>
<dbReference type="InterPro" id="IPR051447">
    <property type="entry name" value="Lipoprotein-release_system"/>
</dbReference>
<keyword evidence="5 7" id="KW-1133">Transmembrane helix</keyword>
<evidence type="ECO:0000256" key="6">
    <source>
        <dbReference type="ARBA" id="ARBA00023136"/>
    </source>
</evidence>
<keyword evidence="4 7" id="KW-0812">Transmembrane</keyword>
<evidence type="ECO:0000259" key="8">
    <source>
        <dbReference type="Pfam" id="PF02687"/>
    </source>
</evidence>
<evidence type="ECO:0000256" key="3">
    <source>
        <dbReference type="ARBA" id="ARBA00022475"/>
    </source>
</evidence>
<reference evidence="10" key="1">
    <citation type="submission" date="2009-08" db="EMBL/GenBank/DDBJ databases">
        <authorList>
            <consortium name="US DOE Joint Genome Institute"/>
            <person name="Lucas S."/>
            <person name="Copeland A."/>
            <person name="Lapidus A."/>
            <person name="Glavina del Rio T."/>
            <person name="Dalin E."/>
            <person name="Tice H."/>
            <person name="Bruce D."/>
            <person name="Barry K."/>
            <person name="Pitluck S."/>
            <person name="Lowry S."/>
            <person name="Larimer F."/>
            <person name="Land M."/>
            <person name="Hauser L."/>
            <person name="Kyrpides N."/>
            <person name="Ivanova N."/>
            <person name="McMahon K.D."/>
            <person name="Hugenholtz P."/>
        </authorList>
    </citation>
    <scope>NUCLEOTIDE SEQUENCE</scope>
    <source>
        <strain evidence="10">UW-1</strain>
    </source>
</reference>
<dbReference type="PANTHER" id="PTHR30489">
    <property type="entry name" value="LIPOPROTEIN-RELEASING SYSTEM TRANSMEMBRANE PROTEIN LOLE"/>
    <property type="match status" value="1"/>
</dbReference>
<feature type="transmembrane region" description="Helical" evidence="7">
    <location>
        <begin position="267"/>
        <end position="291"/>
    </location>
</feature>
<evidence type="ECO:0000256" key="4">
    <source>
        <dbReference type="ARBA" id="ARBA00022692"/>
    </source>
</evidence>
<gene>
    <name evidence="10" type="ordered locus">CAP2UW1_2931</name>
</gene>